<organism evidence="2 3">
    <name type="scientific">Saprolegnia parasitica (strain CBS 223.65)</name>
    <dbReference type="NCBI Taxonomy" id="695850"/>
    <lineage>
        <taxon>Eukaryota</taxon>
        <taxon>Sar</taxon>
        <taxon>Stramenopiles</taxon>
        <taxon>Oomycota</taxon>
        <taxon>Saprolegniomycetes</taxon>
        <taxon>Saprolegniales</taxon>
        <taxon>Saprolegniaceae</taxon>
        <taxon>Saprolegnia</taxon>
    </lineage>
</organism>
<protein>
    <submittedName>
        <fullName evidence="2">Uncharacterized protein</fullName>
    </submittedName>
</protein>
<gene>
    <name evidence="2" type="ORF">SPRG_03758</name>
</gene>
<reference evidence="2 3" key="1">
    <citation type="journal article" date="2013" name="PLoS Genet.">
        <title>Distinctive expansion of potential virulence genes in the genome of the oomycete fish pathogen Saprolegnia parasitica.</title>
        <authorList>
            <person name="Jiang R.H."/>
            <person name="de Bruijn I."/>
            <person name="Haas B.J."/>
            <person name="Belmonte R."/>
            <person name="Lobach L."/>
            <person name="Christie J."/>
            <person name="van den Ackerveken G."/>
            <person name="Bottin A."/>
            <person name="Bulone V."/>
            <person name="Diaz-Moreno S.M."/>
            <person name="Dumas B."/>
            <person name="Fan L."/>
            <person name="Gaulin E."/>
            <person name="Govers F."/>
            <person name="Grenville-Briggs L.J."/>
            <person name="Horner N.R."/>
            <person name="Levin J.Z."/>
            <person name="Mammella M."/>
            <person name="Meijer H.J."/>
            <person name="Morris P."/>
            <person name="Nusbaum C."/>
            <person name="Oome S."/>
            <person name="Phillips A.J."/>
            <person name="van Rooyen D."/>
            <person name="Rzeszutek E."/>
            <person name="Saraiva M."/>
            <person name="Secombes C.J."/>
            <person name="Seidl M.F."/>
            <person name="Snel B."/>
            <person name="Stassen J.H."/>
            <person name="Sykes S."/>
            <person name="Tripathy S."/>
            <person name="van den Berg H."/>
            <person name="Vega-Arreguin J.C."/>
            <person name="Wawra S."/>
            <person name="Young S.K."/>
            <person name="Zeng Q."/>
            <person name="Dieguez-Uribeondo J."/>
            <person name="Russ C."/>
            <person name="Tyler B.M."/>
            <person name="van West P."/>
        </authorList>
    </citation>
    <scope>NUCLEOTIDE SEQUENCE [LARGE SCALE GENOMIC DNA]</scope>
    <source>
        <strain evidence="2 3">CBS 223.65</strain>
    </source>
</reference>
<evidence type="ECO:0000256" key="1">
    <source>
        <dbReference type="SAM" id="MobiDB-lite"/>
    </source>
</evidence>
<feature type="region of interest" description="Disordered" evidence="1">
    <location>
        <begin position="29"/>
        <end position="57"/>
    </location>
</feature>
<dbReference type="GeneID" id="24126241"/>
<sequence length="118" mass="13076">MAAIDELMARLSERKTELQCQCEVAVLAPAPPEDSKPDTIGDEPAVPTDGALVQAPTRSRSYEALVQMEAILEARHRQLMEHGTLEAYERAPAKTRPAMADIQDEIARMHMQLHPTTD</sequence>
<dbReference type="OrthoDB" id="164705at2759"/>
<keyword evidence="3" id="KW-1185">Reference proteome</keyword>
<dbReference type="VEuPathDB" id="FungiDB:SPRG_03758"/>
<proteinExistence type="predicted"/>
<name>A0A067CMW4_SAPPC</name>
<accession>A0A067CMW4</accession>
<dbReference type="EMBL" id="KK583197">
    <property type="protein sequence ID" value="KDO31838.1"/>
    <property type="molecule type" value="Genomic_DNA"/>
</dbReference>
<dbReference type="Proteomes" id="UP000030745">
    <property type="component" value="Unassembled WGS sequence"/>
</dbReference>
<dbReference type="KEGG" id="spar:SPRG_03758"/>
<evidence type="ECO:0000313" key="2">
    <source>
        <dbReference type="EMBL" id="KDO31838.1"/>
    </source>
</evidence>
<dbReference type="RefSeq" id="XP_012197717.1">
    <property type="nucleotide sequence ID" value="XM_012342327.1"/>
</dbReference>
<evidence type="ECO:0000313" key="3">
    <source>
        <dbReference type="Proteomes" id="UP000030745"/>
    </source>
</evidence>
<dbReference type="AlphaFoldDB" id="A0A067CMW4"/>